<comment type="caution">
    <text evidence="3">The sequence shown here is derived from an EMBL/GenBank/DDBJ whole genome shotgun (WGS) entry which is preliminary data.</text>
</comment>
<evidence type="ECO:0000313" key="4">
    <source>
        <dbReference type="Proteomes" id="UP000256388"/>
    </source>
</evidence>
<dbReference type="Pfam" id="PF01380">
    <property type="entry name" value="SIS"/>
    <property type="match status" value="2"/>
</dbReference>
<feature type="domain" description="SIS" evidence="2">
    <location>
        <begin position="30"/>
        <end position="171"/>
    </location>
</feature>
<keyword evidence="1" id="KW-0677">Repeat</keyword>
<keyword evidence="3" id="KW-0032">Aminotransferase</keyword>
<reference evidence="3 4" key="1">
    <citation type="submission" date="2018-08" db="EMBL/GenBank/DDBJ databases">
        <title>Genomic Encyclopedia of Type Strains, Phase IV (KMG-IV): sequencing the most valuable type-strain genomes for metagenomic binning, comparative biology and taxonomic classification.</title>
        <authorList>
            <person name="Goeker M."/>
        </authorList>
    </citation>
    <scope>NUCLEOTIDE SEQUENCE [LARGE SCALE GENOMIC DNA]</scope>
    <source>
        <strain evidence="3 4">DSM 23923</strain>
    </source>
</reference>
<dbReference type="InterPro" id="IPR035490">
    <property type="entry name" value="GlmS/FrlB_SIS"/>
</dbReference>
<dbReference type="CDD" id="cd05008">
    <property type="entry name" value="SIS_GlmS_GlmD_1"/>
    <property type="match status" value="1"/>
</dbReference>
<dbReference type="InterPro" id="IPR046348">
    <property type="entry name" value="SIS_dom_sf"/>
</dbReference>
<proteinExistence type="predicted"/>
<gene>
    <name evidence="3" type="ORF">DFR64_0807</name>
</gene>
<keyword evidence="4" id="KW-1185">Reference proteome</keyword>
<dbReference type="OrthoDB" id="9782098at2"/>
<sequence>MSEILIKEINEQPHIIQNLIDSEYKVIKGISDKIKGKFNYALIAARGTSDNAARYAQYLFGTYNEIPIALATPSLYTVYNKPPKLSDALVIGISQSGQSPDIVAVIENAKKQGQTTLCITNQPDSPLGNAADYVIPLHCGEEKAVAATKTYTASLTALAMLSIAMSNDMEREKALANLPPVLEETIKAAMETNVNTCRYRYIEHCVVIGRGYNYATAFEIALKIKELTRVVSVPYSSADFKHGPIAAVQPGFPVVMVAPSGEMYGQMKEFSKKMHELEAEIISISDQKEITEGSNLGFRIPAGVPEWVSPIACVLPGQLFARQLAFEKGLNIDKPVGLSKVTETF</sequence>
<evidence type="ECO:0000259" key="2">
    <source>
        <dbReference type="PROSITE" id="PS51464"/>
    </source>
</evidence>
<dbReference type="GO" id="GO:0097367">
    <property type="term" value="F:carbohydrate derivative binding"/>
    <property type="evidence" value="ECO:0007669"/>
    <property type="project" value="InterPro"/>
</dbReference>
<dbReference type="Proteomes" id="UP000256388">
    <property type="component" value="Unassembled WGS sequence"/>
</dbReference>
<organism evidence="3 4">
    <name type="scientific">Pelolinea submarina</name>
    <dbReference type="NCBI Taxonomy" id="913107"/>
    <lineage>
        <taxon>Bacteria</taxon>
        <taxon>Bacillati</taxon>
        <taxon>Chloroflexota</taxon>
        <taxon>Anaerolineae</taxon>
        <taxon>Anaerolineales</taxon>
        <taxon>Anaerolineaceae</taxon>
        <taxon>Pelolinea</taxon>
    </lineage>
</organism>
<dbReference type="InterPro" id="IPR001347">
    <property type="entry name" value="SIS_dom"/>
</dbReference>
<dbReference type="InterPro" id="IPR035466">
    <property type="entry name" value="GlmS/AgaS_SIS"/>
</dbReference>
<evidence type="ECO:0000313" key="3">
    <source>
        <dbReference type="EMBL" id="REG10938.1"/>
    </source>
</evidence>
<dbReference type="PANTHER" id="PTHR10937">
    <property type="entry name" value="GLUCOSAMINE--FRUCTOSE-6-PHOSPHATE AMINOTRANSFERASE, ISOMERIZING"/>
    <property type="match status" value="1"/>
</dbReference>
<dbReference type="GO" id="GO:0008483">
    <property type="term" value="F:transaminase activity"/>
    <property type="evidence" value="ECO:0007669"/>
    <property type="project" value="UniProtKB-KW"/>
</dbReference>
<dbReference type="PROSITE" id="PS51464">
    <property type="entry name" value="SIS"/>
    <property type="match status" value="2"/>
</dbReference>
<dbReference type="AlphaFoldDB" id="A0A347ZT55"/>
<dbReference type="Gene3D" id="3.40.50.10490">
    <property type="entry name" value="Glucose-6-phosphate isomerase like protein, domain 1"/>
    <property type="match status" value="2"/>
</dbReference>
<keyword evidence="3" id="KW-0808">Transferase</keyword>
<feature type="domain" description="SIS" evidence="2">
    <location>
        <begin position="182"/>
        <end position="335"/>
    </location>
</feature>
<accession>A0A347ZT55</accession>
<dbReference type="RefSeq" id="WP_116224089.1">
    <property type="nucleotide sequence ID" value="NZ_AP018437.1"/>
</dbReference>
<dbReference type="CDD" id="cd05009">
    <property type="entry name" value="SIS_GlmS_GlmD_2"/>
    <property type="match status" value="1"/>
</dbReference>
<protein>
    <submittedName>
        <fullName evidence="3">Glucosamine--fructose-6-phosphate aminotransferase (Isomerizing)</fullName>
    </submittedName>
</protein>
<dbReference type="PANTHER" id="PTHR10937:SF8">
    <property type="entry name" value="AMINOTRANSFERASE-RELATED"/>
    <property type="match status" value="1"/>
</dbReference>
<dbReference type="EMBL" id="QUMS01000001">
    <property type="protein sequence ID" value="REG10938.1"/>
    <property type="molecule type" value="Genomic_DNA"/>
</dbReference>
<evidence type="ECO:0000256" key="1">
    <source>
        <dbReference type="ARBA" id="ARBA00022737"/>
    </source>
</evidence>
<dbReference type="SUPFAM" id="SSF53697">
    <property type="entry name" value="SIS domain"/>
    <property type="match status" value="1"/>
</dbReference>
<dbReference type="GO" id="GO:1901135">
    <property type="term" value="P:carbohydrate derivative metabolic process"/>
    <property type="evidence" value="ECO:0007669"/>
    <property type="project" value="InterPro"/>
</dbReference>
<name>A0A347ZT55_9CHLR</name>